<dbReference type="Proteomes" id="UP000249661">
    <property type="component" value="Unassembled WGS sequence"/>
</dbReference>
<accession>A0ACD1GS07</accession>
<reference evidence="1" key="1">
    <citation type="submission" date="2018-02" db="EMBL/GenBank/DDBJ databases">
        <title>The genomes of Aspergillus section Nigri reveals drivers in fungal speciation.</title>
        <authorList>
            <consortium name="DOE Joint Genome Institute"/>
            <person name="Vesth T.C."/>
            <person name="Nybo J."/>
            <person name="Theobald S."/>
            <person name="Brandl J."/>
            <person name="Frisvad J.C."/>
            <person name="Nielsen K.F."/>
            <person name="Lyhne E.K."/>
            <person name="Kogle M.E."/>
            <person name="Kuo A."/>
            <person name="Riley R."/>
            <person name="Clum A."/>
            <person name="Nolan M."/>
            <person name="Lipzen A."/>
            <person name="Salamov A."/>
            <person name="Henrissat B."/>
            <person name="Wiebenga A."/>
            <person name="De vries R.P."/>
            <person name="Grigoriev I.V."/>
            <person name="Mortensen U.H."/>
            <person name="Andersen M.R."/>
            <person name="Baker S.E."/>
        </authorList>
    </citation>
    <scope>NUCLEOTIDE SEQUENCE</scope>
    <source>
        <strain evidence="1">CBS 121060</strain>
    </source>
</reference>
<proteinExistence type="predicted"/>
<protein>
    <submittedName>
        <fullName evidence="1">Uncharacterized protein</fullName>
    </submittedName>
</protein>
<organism evidence="1 2">
    <name type="scientific">Aspergillus aculeatinus CBS 121060</name>
    <dbReference type="NCBI Taxonomy" id="1448322"/>
    <lineage>
        <taxon>Eukaryota</taxon>
        <taxon>Fungi</taxon>
        <taxon>Dikarya</taxon>
        <taxon>Ascomycota</taxon>
        <taxon>Pezizomycotina</taxon>
        <taxon>Eurotiomycetes</taxon>
        <taxon>Eurotiomycetidae</taxon>
        <taxon>Eurotiales</taxon>
        <taxon>Aspergillaceae</taxon>
        <taxon>Aspergillus</taxon>
        <taxon>Aspergillus subgen. Circumdati</taxon>
    </lineage>
</organism>
<evidence type="ECO:0000313" key="1">
    <source>
        <dbReference type="EMBL" id="RAH64210.1"/>
    </source>
</evidence>
<sequence>MDNPSSPTKGLFEPISQPVPSDLIQNSHRMAHRAFRIREILEMILLGLDMKTLLLSTRVCRAWNALIRSSPSIQKALFFRPADPVPGQAKAKNPLVEEKIDKAYLRPEASWRRMLLQQPPTSFVYDRNLVKVYLPRDRISDPGGMGCIPAGDFVRLQHVAAYVHSGFLFPGVYPSMFWADGPAVRSVRRTVKAGFFLRHYQEHDFVVITQSLFWAHHPSVILPPLDRVALRAPGVWKRVINPLLGSTDP</sequence>
<name>A0ACD1GS07_9EURO</name>
<dbReference type="EMBL" id="KZ825018">
    <property type="protein sequence ID" value="RAH64210.1"/>
    <property type="molecule type" value="Genomic_DNA"/>
</dbReference>
<keyword evidence="2" id="KW-1185">Reference proteome</keyword>
<evidence type="ECO:0000313" key="2">
    <source>
        <dbReference type="Proteomes" id="UP000249661"/>
    </source>
</evidence>
<gene>
    <name evidence="1" type="ORF">BO66DRAFT_444226</name>
</gene>